<reference evidence="3" key="1">
    <citation type="journal article" date="2019" name="Int. J. Syst. Evol. Microbiol.">
        <title>The Global Catalogue of Microorganisms (GCM) 10K type strain sequencing project: providing services to taxonomists for standard genome sequencing and annotation.</title>
        <authorList>
            <consortium name="The Broad Institute Genomics Platform"/>
            <consortium name="The Broad Institute Genome Sequencing Center for Infectious Disease"/>
            <person name="Wu L."/>
            <person name="Ma J."/>
        </authorList>
    </citation>
    <scope>NUCLEOTIDE SEQUENCE [LARGE SCALE GENOMIC DNA]</scope>
    <source>
        <strain evidence="3">CGMCC 4.7329</strain>
    </source>
</reference>
<keyword evidence="1" id="KW-1133">Transmembrane helix</keyword>
<evidence type="ECO:0000256" key="1">
    <source>
        <dbReference type="SAM" id="Phobius"/>
    </source>
</evidence>
<evidence type="ECO:0008006" key="4">
    <source>
        <dbReference type="Google" id="ProtNLM"/>
    </source>
</evidence>
<feature type="transmembrane region" description="Helical" evidence="1">
    <location>
        <begin position="74"/>
        <end position="91"/>
    </location>
</feature>
<proteinExistence type="predicted"/>
<keyword evidence="1" id="KW-0472">Membrane</keyword>
<keyword evidence="1" id="KW-0812">Transmembrane</keyword>
<organism evidence="2 3">
    <name type="scientific">Nocardia rhizosphaerihabitans</name>
    <dbReference type="NCBI Taxonomy" id="1691570"/>
    <lineage>
        <taxon>Bacteria</taxon>
        <taxon>Bacillati</taxon>
        <taxon>Actinomycetota</taxon>
        <taxon>Actinomycetes</taxon>
        <taxon>Mycobacteriales</taxon>
        <taxon>Nocardiaceae</taxon>
        <taxon>Nocardia</taxon>
    </lineage>
</organism>
<dbReference type="InterPro" id="IPR036259">
    <property type="entry name" value="MFS_trans_sf"/>
</dbReference>
<dbReference type="Proteomes" id="UP000658127">
    <property type="component" value="Unassembled WGS sequence"/>
</dbReference>
<sequence>MIVAGLAARILQGLTASFFAPAAFAYLAERIAPARRVFALTCLTSSFLGAGVVAQVLAPAAVQAIAAQAGEARGAATALYTFALFLGASAGPQLANLVAGNGFTAVALVIAALGFGGAALALASTRVQRS</sequence>
<feature type="transmembrane region" description="Helical" evidence="1">
    <location>
        <begin position="103"/>
        <end position="123"/>
    </location>
</feature>
<protein>
    <recommendedName>
        <fullName evidence="4">Major facilitator superfamily (MFS) profile domain-containing protein</fullName>
    </recommendedName>
</protein>
<gene>
    <name evidence="2" type="ORF">GCM10011610_14110</name>
</gene>
<dbReference type="SUPFAM" id="SSF103473">
    <property type="entry name" value="MFS general substrate transporter"/>
    <property type="match status" value="1"/>
</dbReference>
<comment type="caution">
    <text evidence="2">The sequence shown here is derived from an EMBL/GenBank/DDBJ whole genome shotgun (WGS) entry which is preliminary data.</text>
</comment>
<name>A0ABQ2K855_9NOCA</name>
<dbReference type="EMBL" id="BMNE01000002">
    <property type="protein sequence ID" value="GGN72649.1"/>
    <property type="molecule type" value="Genomic_DNA"/>
</dbReference>
<feature type="transmembrane region" description="Helical" evidence="1">
    <location>
        <begin position="37"/>
        <end position="62"/>
    </location>
</feature>
<dbReference type="RefSeq" id="WP_189025255.1">
    <property type="nucleotide sequence ID" value="NZ_BMNE01000002.1"/>
</dbReference>
<accession>A0ABQ2K855</accession>
<evidence type="ECO:0000313" key="2">
    <source>
        <dbReference type="EMBL" id="GGN72649.1"/>
    </source>
</evidence>
<evidence type="ECO:0000313" key="3">
    <source>
        <dbReference type="Proteomes" id="UP000658127"/>
    </source>
</evidence>
<keyword evidence="3" id="KW-1185">Reference proteome</keyword>